<dbReference type="Pfam" id="PF02469">
    <property type="entry name" value="Fasciclin"/>
    <property type="match status" value="2"/>
</dbReference>
<dbReference type="EMBL" id="HBIT01002497">
    <property type="protein sequence ID" value="CAE0615165.1"/>
    <property type="molecule type" value="Transcribed_RNA"/>
</dbReference>
<protein>
    <recommendedName>
        <fullName evidence="2">FAS1 domain-containing protein</fullName>
    </recommendedName>
</protein>
<evidence type="ECO:0000313" key="5">
    <source>
        <dbReference type="EMBL" id="CAE0615167.1"/>
    </source>
</evidence>
<evidence type="ECO:0000259" key="2">
    <source>
        <dbReference type="PROSITE" id="PS50213"/>
    </source>
</evidence>
<gene>
    <name evidence="3" type="ORF">OMAR00292_LOCUS1040</name>
    <name evidence="4" type="ORF">OMAR00292_LOCUS1041</name>
    <name evidence="5" type="ORF">OMAR00292_LOCUS1042</name>
</gene>
<evidence type="ECO:0000313" key="4">
    <source>
        <dbReference type="EMBL" id="CAE0615166.1"/>
    </source>
</evidence>
<evidence type="ECO:0000313" key="3">
    <source>
        <dbReference type="EMBL" id="CAE0615165.1"/>
    </source>
</evidence>
<feature type="domain" description="FAS1" evidence="2">
    <location>
        <begin position="154"/>
        <end position="249"/>
    </location>
</feature>
<evidence type="ECO:0000256" key="1">
    <source>
        <dbReference type="SAM" id="SignalP"/>
    </source>
</evidence>
<organism evidence="4">
    <name type="scientific">Oxyrrhis marina</name>
    <name type="common">Dinoflagellate</name>
    <dbReference type="NCBI Taxonomy" id="2969"/>
    <lineage>
        <taxon>Eukaryota</taxon>
        <taxon>Sar</taxon>
        <taxon>Alveolata</taxon>
        <taxon>Dinophyceae</taxon>
        <taxon>Oxyrrhinales</taxon>
        <taxon>Oxyrrhinaceae</taxon>
        <taxon>Oxyrrhis</taxon>
    </lineage>
</organism>
<reference evidence="4" key="1">
    <citation type="submission" date="2021-01" db="EMBL/GenBank/DDBJ databases">
        <authorList>
            <person name="Corre E."/>
            <person name="Pelletier E."/>
            <person name="Niang G."/>
            <person name="Scheremetjew M."/>
            <person name="Finn R."/>
            <person name="Kale V."/>
            <person name="Holt S."/>
            <person name="Cochrane G."/>
            <person name="Meng A."/>
            <person name="Brown T."/>
            <person name="Cohen L."/>
        </authorList>
    </citation>
    <scope>NUCLEOTIDE SEQUENCE</scope>
    <source>
        <strain evidence="4">CCMP1795</strain>
    </source>
</reference>
<dbReference type="PROSITE" id="PS50213">
    <property type="entry name" value="FAS1"/>
    <property type="match status" value="2"/>
</dbReference>
<sequence length="249" mass="26060">MRLSLPLVCFFQSWTAAADNIDKIITDSADHTTLETALTQAGLLATLGGAGPFTVIAPTDAAFTASLADLGAATTADLLAREDLAEILEYHVHPTAKVDPLEAGTIDTMQMMQATVTVEGAVTKVTGATEATISSKVDADNGVLHVSTDKILLPKPIATIATENGSFGVLLEALTKAGLAETFGLKNEGKLYTVFAPTDDAFNAYLKDKDISKEDLLNDANLGDKSPLQSRAAKENSLCTTVKTAAQAF</sequence>
<keyword evidence="1" id="KW-0732">Signal</keyword>
<dbReference type="SUPFAM" id="SSF82153">
    <property type="entry name" value="FAS1 domain"/>
    <property type="match status" value="2"/>
</dbReference>
<dbReference type="GO" id="GO:0031012">
    <property type="term" value="C:extracellular matrix"/>
    <property type="evidence" value="ECO:0007669"/>
    <property type="project" value="TreeGrafter"/>
</dbReference>
<dbReference type="GO" id="GO:0050839">
    <property type="term" value="F:cell adhesion molecule binding"/>
    <property type="evidence" value="ECO:0007669"/>
    <property type="project" value="TreeGrafter"/>
</dbReference>
<feature type="chain" id="PRO_5036394061" description="FAS1 domain-containing protein" evidence="1">
    <location>
        <begin position="19"/>
        <end position="249"/>
    </location>
</feature>
<dbReference type="GO" id="GO:0030198">
    <property type="term" value="P:extracellular matrix organization"/>
    <property type="evidence" value="ECO:0007669"/>
    <property type="project" value="TreeGrafter"/>
</dbReference>
<dbReference type="GO" id="GO:0005615">
    <property type="term" value="C:extracellular space"/>
    <property type="evidence" value="ECO:0007669"/>
    <property type="project" value="TreeGrafter"/>
</dbReference>
<accession>A0A6U9JBK3</accession>
<feature type="signal peptide" evidence="1">
    <location>
        <begin position="1"/>
        <end position="18"/>
    </location>
</feature>
<dbReference type="EMBL" id="HBIT01002498">
    <property type="protein sequence ID" value="CAE0615166.1"/>
    <property type="molecule type" value="Transcribed_RNA"/>
</dbReference>
<dbReference type="PANTHER" id="PTHR10900:SF77">
    <property type="entry name" value="FI19380P1"/>
    <property type="match status" value="1"/>
</dbReference>
<dbReference type="InterPro" id="IPR050904">
    <property type="entry name" value="Adhesion/Biosynth-related"/>
</dbReference>
<dbReference type="EMBL" id="HBIT01002499">
    <property type="protein sequence ID" value="CAE0615167.1"/>
    <property type="molecule type" value="Transcribed_RNA"/>
</dbReference>
<dbReference type="PANTHER" id="PTHR10900">
    <property type="entry name" value="PERIOSTIN-RELATED"/>
    <property type="match status" value="1"/>
</dbReference>
<dbReference type="SMART" id="SM00554">
    <property type="entry name" value="FAS1"/>
    <property type="match status" value="1"/>
</dbReference>
<dbReference type="GO" id="GO:0007155">
    <property type="term" value="P:cell adhesion"/>
    <property type="evidence" value="ECO:0007669"/>
    <property type="project" value="TreeGrafter"/>
</dbReference>
<dbReference type="AlphaFoldDB" id="A0A6U9JBK3"/>
<dbReference type="InterPro" id="IPR036378">
    <property type="entry name" value="FAS1_dom_sf"/>
</dbReference>
<feature type="domain" description="FAS1" evidence="2">
    <location>
        <begin position="18"/>
        <end position="151"/>
    </location>
</feature>
<proteinExistence type="predicted"/>
<dbReference type="Gene3D" id="2.30.180.10">
    <property type="entry name" value="FAS1 domain"/>
    <property type="match status" value="2"/>
</dbReference>
<dbReference type="InterPro" id="IPR000782">
    <property type="entry name" value="FAS1_domain"/>
</dbReference>
<name>A0A6U9JBK3_OXYMA</name>